<dbReference type="SUPFAM" id="SSF103365">
    <property type="entry name" value="Hypothetical protein PH1602"/>
    <property type="match status" value="1"/>
</dbReference>
<dbReference type="EC" id="6.5.1.8" evidence="1"/>
<comment type="catalytic activity">
    <reaction evidence="8">
        <text>a 3'-end 3'-phospho-ribonucleotide-RNA + a 5'-end dephospho-ribonucleoside-RNA + GTP = a ribonucleotidyl-ribonucleotide-RNA + GMP + diphosphate</text>
        <dbReference type="Rhea" id="RHEA:68076"/>
        <dbReference type="Rhea" id="RHEA-COMP:10463"/>
        <dbReference type="Rhea" id="RHEA-COMP:13936"/>
        <dbReference type="Rhea" id="RHEA-COMP:17355"/>
        <dbReference type="ChEBI" id="CHEBI:33019"/>
        <dbReference type="ChEBI" id="CHEBI:37565"/>
        <dbReference type="ChEBI" id="CHEBI:58115"/>
        <dbReference type="ChEBI" id="CHEBI:83062"/>
        <dbReference type="ChEBI" id="CHEBI:138284"/>
        <dbReference type="ChEBI" id="CHEBI:173118"/>
        <dbReference type="EC" id="6.5.1.8"/>
    </reaction>
</comment>
<accession>A0A3P1V606</accession>
<feature type="binding site" evidence="10">
    <location>
        <position position="338"/>
    </location>
    <ligand>
        <name>GMP</name>
        <dbReference type="ChEBI" id="CHEBI:58115"/>
    </ligand>
</feature>
<evidence type="ECO:0000313" key="12">
    <source>
        <dbReference type="EMBL" id="RRD29622.1"/>
    </source>
</evidence>
<dbReference type="InterPro" id="IPR052915">
    <property type="entry name" value="RtcB-like"/>
</dbReference>
<dbReference type="GO" id="GO:0006396">
    <property type="term" value="P:RNA processing"/>
    <property type="evidence" value="ECO:0007669"/>
    <property type="project" value="InterPro"/>
</dbReference>
<dbReference type="GO" id="GO:0005525">
    <property type="term" value="F:GTP binding"/>
    <property type="evidence" value="ECO:0007669"/>
    <property type="project" value="UniProtKB-KW"/>
</dbReference>
<evidence type="ECO:0000256" key="7">
    <source>
        <dbReference type="ARBA" id="ARBA00023211"/>
    </source>
</evidence>
<feature type="active site" description="GMP-histidine intermediate" evidence="9">
    <location>
        <position position="355"/>
    </location>
</feature>
<protein>
    <recommendedName>
        <fullName evidence="1">3'-phosphate/5'-hydroxy nucleic acid ligase</fullName>
        <ecNumber evidence="1">6.5.1.8</ecNumber>
    </recommendedName>
</protein>
<evidence type="ECO:0000256" key="1">
    <source>
        <dbReference type="ARBA" id="ARBA00012726"/>
    </source>
</evidence>
<gene>
    <name evidence="12" type="ORF">EII38_09280</name>
</gene>
<dbReference type="GO" id="GO:0170057">
    <property type="term" value="F:RNA ligase (GTP) activity"/>
    <property type="evidence" value="ECO:0007669"/>
    <property type="project" value="UniProtKB-EC"/>
</dbReference>
<evidence type="ECO:0000256" key="9">
    <source>
        <dbReference type="PIRSR" id="PIRSR601233-1"/>
    </source>
</evidence>
<reference evidence="12 13" key="1">
    <citation type="submission" date="2018-11" db="EMBL/GenBank/DDBJ databases">
        <title>Genomes From Bacteria Associated with the Canine Oral Cavity: a Test Case for Automated Genome-Based Taxonomic Assignment.</title>
        <authorList>
            <person name="Coil D.A."/>
            <person name="Jospin G."/>
            <person name="Darling A.E."/>
            <person name="Wallis C."/>
            <person name="Davis I.J."/>
            <person name="Harris S."/>
            <person name="Eisen J.A."/>
            <person name="Holcombe L.J."/>
            <person name="O'Flynn C."/>
        </authorList>
    </citation>
    <scope>NUCLEOTIDE SEQUENCE [LARGE SCALE GENOMIC DNA]</scope>
    <source>
        <strain evidence="12 13">OH4621_COT-116</strain>
    </source>
</reference>
<dbReference type="AlphaFoldDB" id="A0A3P1V606"/>
<name>A0A3P1V606_9STRE</name>
<evidence type="ECO:0000256" key="8">
    <source>
        <dbReference type="ARBA" id="ARBA00047746"/>
    </source>
</evidence>
<dbReference type="GO" id="GO:0003909">
    <property type="term" value="F:DNA ligase activity"/>
    <property type="evidence" value="ECO:0007669"/>
    <property type="project" value="TreeGrafter"/>
</dbReference>
<feature type="binding site" evidence="11">
    <location>
        <position position="195"/>
    </location>
    <ligand>
        <name>Mn(2+)</name>
        <dbReference type="ChEBI" id="CHEBI:29035"/>
        <label>2</label>
    </ligand>
</feature>
<dbReference type="GO" id="GO:0030145">
    <property type="term" value="F:manganese ion binding"/>
    <property type="evidence" value="ECO:0007669"/>
    <property type="project" value="TreeGrafter"/>
</dbReference>
<keyword evidence="7 11" id="KW-0464">Manganese</keyword>
<dbReference type="Pfam" id="PF01139">
    <property type="entry name" value="RtcB"/>
    <property type="match status" value="2"/>
</dbReference>
<dbReference type="Gene3D" id="3.90.1860.10">
    <property type="entry name" value="tRNA-splicing ligase RtcB"/>
    <property type="match status" value="1"/>
</dbReference>
<evidence type="ECO:0000256" key="10">
    <source>
        <dbReference type="PIRSR" id="PIRSR601233-2"/>
    </source>
</evidence>
<evidence type="ECO:0000256" key="3">
    <source>
        <dbReference type="ARBA" id="ARBA00022723"/>
    </source>
</evidence>
<dbReference type="PANTHER" id="PTHR43749:SF2">
    <property type="entry name" value="RNA-SPLICING LIGASE RTCB"/>
    <property type="match status" value="1"/>
</dbReference>
<keyword evidence="6 10" id="KW-0342">GTP-binding</keyword>
<dbReference type="Proteomes" id="UP000281771">
    <property type="component" value="Unassembled WGS sequence"/>
</dbReference>
<sequence>MTETAVITTVSVHLSLAKFISQLWKRRRSEMKLIEGSNTTAKVFTNMVDDVTSNQIELMLNEAITEGTTVRIMPDTHFGKGATIGTTIKLPEDRSKWKVAPQVVGVDLSCGMMSVKITEKDIDLKKLDEVVHQVVPAGNRLHAIPQGNIDDLISSLSFTPEKTEQHKKGIGTLGGGNHFIELALDEEGNYWITVHSGSRSFGAEIARHHEQVAKKYHSDHTKEIKEIISSLKELGREKDIESEIMSFKNNQIYPEIPYLEGELLQNYLNDIRLADSYANRSRRLMLENIVKEMGWEISFCFDSVHNNIDDVNGIIRKGATSAQEGEMLIIPLNMRDGSLICVGKGNADWNFSAPHGAGRLLSRTAARKQIKLEDYQEQMKNVYTSSVGSETLDEAPGAYKPAQLIISSIWPTVDIKHHLKPVYNFKAH</sequence>
<comment type="cofactor">
    <cofactor evidence="11">
        <name>Mn(2+)</name>
        <dbReference type="ChEBI" id="CHEBI:29035"/>
    </cofactor>
    <text evidence="11">Binds 2 manganese ions per subunit.</text>
</comment>
<dbReference type="InterPro" id="IPR001233">
    <property type="entry name" value="RtcB"/>
</dbReference>
<dbReference type="GO" id="GO:0042245">
    <property type="term" value="P:RNA repair"/>
    <property type="evidence" value="ECO:0007669"/>
    <property type="project" value="UniProtKB-KW"/>
</dbReference>
<dbReference type="GO" id="GO:0006281">
    <property type="term" value="P:DNA repair"/>
    <property type="evidence" value="ECO:0007669"/>
    <property type="project" value="TreeGrafter"/>
</dbReference>
<keyword evidence="2 12" id="KW-0436">Ligase</keyword>
<evidence type="ECO:0000256" key="11">
    <source>
        <dbReference type="PIRSR" id="PIRSR601233-3"/>
    </source>
</evidence>
<comment type="caution">
    <text evidence="12">The sequence shown here is derived from an EMBL/GenBank/DDBJ whole genome shotgun (WGS) entry which is preliminary data.</text>
</comment>
<keyword evidence="13" id="KW-1185">Reference proteome</keyword>
<feature type="binding site" evidence="10">
    <location>
        <begin position="331"/>
        <end position="334"/>
    </location>
    <ligand>
        <name>GMP</name>
        <dbReference type="ChEBI" id="CHEBI:58115"/>
    </ligand>
</feature>
<dbReference type="PANTHER" id="PTHR43749">
    <property type="entry name" value="RNA-SPLICING LIGASE RTCB"/>
    <property type="match status" value="1"/>
</dbReference>
<feature type="binding site" evidence="10">
    <location>
        <begin position="355"/>
        <end position="358"/>
    </location>
    <ligand>
        <name>GMP</name>
        <dbReference type="ChEBI" id="CHEBI:58115"/>
    </ligand>
</feature>
<feature type="binding site" evidence="10">
    <location>
        <begin position="177"/>
        <end position="181"/>
    </location>
    <ligand>
        <name>GMP</name>
        <dbReference type="ChEBI" id="CHEBI:58115"/>
    </ligand>
</feature>
<evidence type="ECO:0000313" key="13">
    <source>
        <dbReference type="Proteomes" id="UP000281771"/>
    </source>
</evidence>
<dbReference type="InterPro" id="IPR036025">
    <property type="entry name" value="RtcB-like_sf"/>
</dbReference>
<organism evidence="12 13">
    <name type="scientific">Streptococcus minor</name>
    <dbReference type="NCBI Taxonomy" id="229549"/>
    <lineage>
        <taxon>Bacteria</taxon>
        <taxon>Bacillati</taxon>
        <taxon>Bacillota</taxon>
        <taxon>Bacilli</taxon>
        <taxon>Lactobacillales</taxon>
        <taxon>Streptococcaceae</taxon>
        <taxon>Streptococcus</taxon>
    </lineage>
</organism>
<evidence type="ECO:0000256" key="4">
    <source>
        <dbReference type="ARBA" id="ARBA00022741"/>
    </source>
</evidence>
<proteinExistence type="predicted"/>
<feature type="binding site" evidence="11">
    <location>
        <position position="107"/>
    </location>
    <ligand>
        <name>Mn(2+)</name>
        <dbReference type="ChEBI" id="CHEBI:29035"/>
        <label>1</label>
    </ligand>
</feature>
<dbReference type="EMBL" id="RQZA01000013">
    <property type="protein sequence ID" value="RRD29622.1"/>
    <property type="molecule type" value="Genomic_DNA"/>
</dbReference>
<feature type="binding site" evidence="11">
    <location>
        <position position="178"/>
    </location>
    <ligand>
        <name>Mn(2+)</name>
        <dbReference type="ChEBI" id="CHEBI:29035"/>
        <label>1</label>
    </ligand>
</feature>
<keyword evidence="5" id="KW-0692">RNA repair</keyword>
<evidence type="ECO:0000256" key="2">
    <source>
        <dbReference type="ARBA" id="ARBA00022598"/>
    </source>
</evidence>
<keyword evidence="4 10" id="KW-0547">Nucleotide-binding</keyword>
<evidence type="ECO:0000256" key="6">
    <source>
        <dbReference type="ARBA" id="ARBA00023134"/>
    </source>
</evidence>
<evidence type="ECO:0000256" key="5">
    <source>
        <dbReference type="ARBA" id="ARBA00022800"/>
    </source>
</evidence>
<keyword evidence="3 11" id="KW-0479">Metal-binding</keyword>
<dbReference type="STRING" id="1123309.GCA_000377005_00114"/>